<dbReference type="AlphaFoldDB" id="A0A165RI63"/>
<name>A0A165RI63_9AGAM</name>
<dbReference type="Proteomes" id="UP000076761">
    <property type="component" value="Unassembled WGS sequence"/>
</dbReference>
<evidence type="ECO:0000313" key="2">
    <source>
        <dbReference type="Proteomes" id="UP000076761"/>
    </source>
</evidence>
<dbReference type="InParanoid" id="A0A165RI63"/>
<keyword evidence="2" id="KW-1185">Reference proteome</keyword>
<dbReference type="EMBL" id="KV425582">
    <property type="protein sequence ID" value="KZT23845.1"/>
    <property type="molecule type" value="Genomic_DNA"/>
</dbReference>
<protein>
    <submittedName>
        <fullName evidence="1">Uncharacterized protein</fullName>
    </submittedName>
</protein>
<reference evidence="1 2" key="1">
    <citation type="journal article" date="2016" name="Mol. Biol. Evol.">
        <title>Comparative Genomics of Early-Diverging Mushroom-Forming Fungi Provides Insights into the Origins of Lignocellulose Decay Capabilities.</title>
        <authorList>
            <person name="Nagy L.G."/>
            <person name="Riley R."/>
            <person name="Tritt A."/>
            <person name="Adam C."/>
            <person name="Daum C."/>
            <person name="Floudas D."/>
            <person name="Sun H."/>
            <person name="Yadav J.S."/>
            <person name="Pangilinan J."/>
            <person name="Larsson K.H."/>
            <person name="Matsuura K."/>
            <person name="Barry K."/>
            <person name="Labutti K."/>
            <person name="Kuo R."/>
            <person name="Ohm R.A."/>
            <person name="Bhattacharya S.S."/>
            <person name="Shirouzu T."/>
            <person name="Yoshinaga Y."/>
            <person name="Martin F.M."/>
            <person name="Grigoriev I.V."/>
            <person name="Hibbett D.S."/>
        </authorList>
    </citation>
    <scope>NUCLEOTIDE SEQUENCE [LARGE SCALE GENOMIC DNA]</scope>
    <source>
        <strain evidence="1 2">HHB14362 ss-1</strain>
    </source>
</reference>
<gene>
    <name evidence="1" type="ORF">NEOLEDRAFT_1170545</name>
</gene>
<accession>A0A165RI63</accession>
<proteinExistence type="predicted"/>
<evidence type="ECO:0000313" key="1">
    <source>
        <dbReference type="EMBL" id="KZT23845.1"/>
    </source>
</evidence>
<sequence length="254" mass="28398">MSLLFDLTHRQRVYEDNRSWFLQPAAVFCPHTYITFTLPNLRLQAFVTANAVLFDRRKIEFMDQSTRLWDDPSVSPGICAKPGSGAEQIMAAGLPSEWARMSLLRAIPPPRMRARSSGSESTIVVSGLSVRGLDEGVISKRTDIDIKETKTSGQRFALGPSPLNPREVYNNRTANVVRLIHVSLFLHRHTRYIQYVSGGVALFSLRTAVHSKRQSSESKTVSLLLPAQDGHRFLLSLVNMYDNAANEGIKEALT</sequence>
<organism evidence="1 2">
    <name type="scientific">Neolentinus lepideus HHB14362 ss-1</name>
    <dbReference type="NCBI Taxonomy" id="1314782"/>
    <lineage>
        <taxon>Eukaryota</taxon>
        <taxon>Fungi</taxon>
        <taxon>Dikarya</taxon>
        <taxon>Basidiomycota</taxon>
        <taxon>Agaricomycotina</taxon>
        <taxon>Agaricomycetes</taxon>
        <taxon>Gloeophyllales</taxon>
        <taxon>Gloeophyllaceae</taxon>
        <taxon>Neolentinus</taxon>
    </lineage>
</organism>